<dbReference type="PANTHER" id="PTHR30408">
    <property type="entry name" value="TYPE-1 RESTRICTION ENZYME ECOKI SPECIFICITY PROTEIN"/>
    <property type="match status" value="1"/>
</dbReference>
<keyword evidence="5" id="KW-0378">Hydrolase</keyword>
<evidence type="ECO:0000313" key="5">
    <source>
        <dbReference type="EMBL" id="MCC5465769.1"/>
    </source>
</evidence>
<comment type="caution">
    <text evidence="5">The sequence shown here is derived from an EMBL/GenBank/DDBJ whole genome shotgun (WGS) entry which is preliminary data.</text>
</comment>
<dbReference type="GO" id="GO:0004519">
    <property type="term" value="F:endonuclease activity"/>
    <property type="evidence" value="ECO:0007669"/>
    <property type="project" value="UniProtKB-KW"/>
</dbReference>
<dbReference type="PANTHER" id="PTHR30408:SF12">
    <property type="entry name" value="TYPE I RESTRICTION ENZYME MJAVIII SPECIFICITY SUBUNIT"/>
    <property type="match status" value="1"/>
</dbReference>
<feature type="domain" description="Type I restriction modification DNA specificity" evidence="4">
    <location>
        <begin position="61"/>
        <end position="199"/>
    </location>
</feature>
<sequence>MAVWSEVNQSRVTEFQRFDGEFYKPENELIMDILCQTNKTFPVAKYIVELTDGKHGGVTYTKEGIVFLRNQNIKNGNIDFLDKKYISLNESNESKRAELKPLDIVITTIGTLGEVAIVPENIERCTINQNLVRMSIANINPYYLVIFLMTRFGSRQIIRLASGNVQPIIVYPNLRKIFIYEPDTDDQQEIAELFKRSIKLKSLSHSLYFQAQELLEKELGMDQLVLEKNKSYEATFSEVVGSHRIDAQCYKPDYIDYEKYLRKRGNFDYLRNVLSSSIKGLQAKAVVSGNIEYVSIKDITGLEIYSREKCRQSSKIRVAQTGDLLLAITGATIGKIGIVSRSKEVAFSGDLLSLKTKDNIDPYYLLAVISNRIGQSQCQRWITGSTNGHLSPTDVNKIVIPRLAAHLEKSISELLQASIKACLESEQLLEQTKKRVEDLIEGVIEQ</sequence>
<keyword evidence="3" id="KW-0238">DNA-binding</keyword>
<dbReference type="InterPro" id="IPR000055">
    <property type="entry name" value="Restrct_endonuc_typeI_TRD"/>
</dbReference>
<evidence type="ECO:0000256" key="1">
    <source>
        <dbReference type="ARBA" id="ARBA00010923"/>
    </source>
</evidence>
<evidence type="ECO:0000259" key="4">
    <source>
        <dbReference type="Pfam" id="PF01420"/>
    </source>
</evidence>
<evidence type="ECO:0000256" key="3">
    <source>
        <dbReference type="ARBA" id="ARBA00023125"/>
    </source>
</evidence>
<keyword evidence="6" id="KW-1185">Reference proteome</keyword>
<organism evidence="5 6">
    <name type="scientific">Pelosinus baikalensis</name>
    <dbReference type="NCBI Taxonomy" id="2892015"/>
    <lineage>
        <taxon>Bacteria</taxon>
        <taxon>Bacillati</taxon>
        <taxon>Bacillota</taxon>
        <taxon>Negativicutes</taxon>
        <taxon>Selenomonadales</taxon>
        <taxon>Sporomusaceae</taxon>
        <taxon>Pelosinus</taxon>
    </lineage>
</organism>
<dbReference type="Pfam" id="PF01420">
    <property type="entry name" value="Methylase_S"/>
    <property type="match status" value="1"/>
</dbReference>
<dbReference type="RefSeq" id="WP_229534998.1">
    <property type="nucleotide sequence ID" value="NZ_JAJHJB010000012.1"/>
</dbReference>
<dbReference type="Gene3D" id="3.90.220.20">
    <property type="entry name" value="DNA methylase specificity domains"/>
    <property type="match status" value="2"/>
</dbReference>
<evidence type="ECO:0000313" key="6">
    <source>
        <dbReference type="Proteomes" id="UP001165492"/>
    </source>
</evidence>
<keyword evidence="5" id="KW-0255">Endonuclease</keyword>
<dbReference type="GO" id="GO:0016787">
    <property type="term" value="F:hydrolase activity"/>
    <property type="evidence" value="ECO:0007669"/>
    <property type="project" value="UniProtKB-KW"/>
</dbReference>
<keyword evidence="5" id="KW-0540">Nuclease</keyword>
<protein>
    <submittedName>
        <fullName evidence="5">Restriction endonuclease subunit S</fullName>
        <ecNumber evidence="5">3.1.21.-</ecNumber>
    </submittedName>
</protein>
<dbReference type="InterPro" id="IPR044946">
    <property type="entry name" value="Restrct_endonuc_typeI_TRD_sf"/>
</dbReference>
<gene>
    <name evidence="5" type="ORF">LMF89_10420</name>
</gene>
<dbReference type="SUPFAM" id="SSF116734">
    <property type="entry name" value="DNA methylase specificity domain"/>
    <property type="match status" value="2"/>
</dbReference>
<keyword evidence="2" id="KW-0680">Restriction system</keyword>
<dbReference type="EC" id="3.1.21.-" evidence="5"/>
<comment type="similarity">
    <text evidence="1">Belongs to the type-I restriction system S methylase family.</text>
</comment>
<evidence type="ECO:0000256" key="2">
    <source>
        <dbReference type="ARBA" id="ARBA00022747"/>
    </source>
</evidence>
<proteinExistence type="inferred from homology"/>
<accession>A0ABS8HRG5</accession>
<dbReference type="EMBL" id="JAJHJB010000012">
    <property type="protein sequence ID" value="MCC5465769.1"/>
    <property type="molecule type" value="Genomic_DNA"/>
</dbReference>
<dbReference type="Proteomes" id="UP001165492">
    <property type="component" value="Unassembled WGS sequence"/>
</dbReference>
<reference evidence="5" key="1">
    <citation type="submission" date="2021-11" db="EMBL/GenBank/DDBJ databases">
        <title>Description of a new species Pelosinus isolated from the bottom sediments of Lake Baikal.</title>
        <authorList>
            <person name="Zakharyuk A."/>
        </authorList>
    </citation>
    <scope>NUCLEOTIDE SEQUENCE</scope>
    <source>
        <strain evidence="5">Bkl1</strain>
    </source>
</reference>
<dbReference type="InterPro" id="IPR052021">
    <property type="entry name" value="Type-I_RS_S_subunit"/>
</dbReference>
<name>A0ABS8HRG5_9FIRM</name>